<dbReference type="OrthoDB" id="8903691at2"/>
<dbReference type="InterPro" id="IPR007607">
    <property type="entry name" value="BacA/B"/>
</dbReference>
<dbReference type="KEGG" id="cof:FOZ74_10455"/>
<sequence length="131" mass="13908">MFSRKKQPLIKSLIAKGTCVQGDVLFTDGLRIDGEVHGDVRADVEPSIVVISESAQVQGRVQAAHVIVNGTVLGPVHAGELLELQPRARVTGDVHYKALEMHQGALISGQMRPSEVVLQEAPPLKLASSGG</sequence>
<gene>
    <name evidence="2" type="ORF">FOZ74_10455</name>
</gene>
<dbReference type="AlphaFoldDB" id="A0A5B8RV47"/>
<accession>A0A5B8RV47</accession>
<dbReference type="EMBL" id="CP042344">
    <property type="protein sequence ID" value="QEA13416.1"/>
    <property type="molecule type" value="Genomic_DNA"/>
</dbReference>
<protein>
    <submittedName>
        <fullName evidence="2">Polymer-forming cytoskeletal protein</fullName>
    </submittedName>
</protein>
<dbReference type="PANTHER" id="PTHR35024:SF4">
    <property type="entry name" value="POLYMER-FORMING CYTOSKELETAL PROTEIN"/>
    <property type="match status" value="1"/>
</dbReference>
<dbReference type="Pfam" id="PF04519">
    <property type="entry name" value="Bactofilin"/>
    <property type="match status" value="1"/>
</dbReference>
<keyword evidence="3" id="KW-1185">Reference proteome</keyword>
<name>A0A5B8RV47_9BURK</name>
<evidence type="ECO:0000313" key="3">
    <source>
        <dbReference type="Proteomes" id="UP000321199"/>
    </source>
</evidence>
<evidence type="ECO:0000313" key="2">
    <source>
        <dbReference type="EMBL" id="QEA13416.1"/>
    </source>
</evidence>
<organism evidence="2 3">
    <name type="scientific">Comamonas flocculans</name>
    <dbReference type="NCBI Taxonomy" id="2597701"/>
    <lineage>
        <taxon>Bacteria</taxon>
        <taxon>Pseudomonadati</taxon>
        <taxon>Pseudomonadota</taxon>
        <taxon>Betaproteobacteria</taxon>
        <taxon>Burkholderiales</taxon>
        <taxon>Comamonadaceae</taxon>
        <taxon>Comamonas</taxon>
    </lineage>
</organism>
<evidence type="ECO:0000256" key="1">
    <source>
        <dbReference type="ARBA" id="ARBA00044755"/>
    </source>
</evidence>
<dbReference type="RefSeq" id="WP_146913008.1">
    <property type="nucleotide sequence ID" value="NZ_CP042344.1"/>
</dbReference>
<dbReference type="PANTHER" id="PTHR35024">
    <property type="entry name" value="HYPOTHETICAL CYTOSOLIC PROTEIN"/>
    <property type="match status" value="1"/>
</dbReference>
<reference evidence="2 3" key="1">
    <citation type="submission" date="2019-07" db="EMBL/GenBank/DDBJ databases">
        <title>Complete genome sequence of Comamonas sp. NLF 7-7 isolated from livestock.</title>
        <authorList>
            <person name="Kim D.H."/>
            <person name="Kim J.G."/>
        </authorList>
    </citation>
    <scope>NUCLEOTIDE SEQUENCE [LARGE SCALE GENOMIC DNA]</scope>
    <source>
        <strain evidence="2 3">NLF 7-7</strain>
    </source>
</reference>
<dbReference type="Proteomes" id="UP000321199">
    <property type="component" value="Chromosome"/>
</dbReference>
<proteinExistence type="inferred from homology"/>
<comment type="similarity">
    <text evidence="1">Belongs to the bactofilin family.</text>
</comment>